<feature type="region of interest" description="Disordered" evidence="1">
    <location>
        <begin position="96"/>
        <end position="119"/>
    </location>
</feature>
<dbReference type="AlphaFoldDB" id="A0AA39TQ56"/>
<dbReference type="Proteomes" id="UP001174934">
    <property type="component" value="Unassembled WGS sequence"/>
</dbReference>
<sequence>MSRSLPVSPLTARQSRKRTFEDDPESPGPPHDDRPVNRTKTDHYHHHDVERYLLSLPLSYDSDLAKDHNTATVPAFPDTFTPLSRKALREFERNMSPNRLNNPHRHATPEDTGATPTYSSRVNAYSDSFPQVLRDNDIRLDGSRAELADLEELLRERDVRPSLTPSQCSDEEIEKIFQANATAATETDVERKVVSAIVGWSPFPNSSNVSWSNMSSMTGGETAPPQPDLYYGTHVSNILKSIRERVGQLIIPSINPHAPALPHLVLENEGPGGDFEVAKRQAGYSGAVAARSALALENIGQDVPTYDNKAMVHAWTYTSSPGLLTHYVVRVTPPSQALHSQDTTQQYRVGVSAFRDCRDESHAKSQARLDRAHERERQLNEQASHRDTTLGPAETEIPVPAPPLAESQQEDVEDGYLDPPYHSSQPPPHIPALGTAIPTHEFDLMLEEQLQENCQASFPQEGSISQKIRTNVAVSTFAQTHETPAQEIWLVRVSSDGLVETD</sequence>
<organism evidence="2 3">
    <name type="scientific">Bombardia bombarda</name>
    <dbReference type="NCBI Taxonomy" id="252184"/>
    <lineage>
        <taxon>Eukaryota</taxon>
        <taxon>Fungi</taxon>
        <taxon>Dikarya</taxon>
        <taxon>Ascomycota</taxon>
        <taxon>Pezizomycotina</taxon>
        <taxon>Sordariomycetes</taxon>
        <taxon>Sordariomycetidae</taxon>
        <taxon>Sordariales</taxon>
        <taxon>Lasiosphaeriaceae</taxon>
        <taxon>Bombardia</taxon>
    </lineage>
</organism>
<proteinExistence type="predicted"/>
<dbReference type="EMBL" id="JAULSR010000008">
    <property type="protein sequence ID" value="KAK0612981.1"/>
    <property type="molecule type" value="Genomic_DNA"/>
</dbReference>
<feature type="region of interest" description="Disordered" evidence="1">
    <location>
        <begin position="1"/>
        <end position="44"/>
    </location>
</feature>
<feature type="region of interest" description="Disordered" evidence="1">
    <location>
        <begin position="358"/>
        <end position="411"/>
    </location>
</feature>
<gene>
    <name evidence="2" type="ORF">B0T17DRAFT_620351</name>
</gene>
<keyword evidence="3" id="KW-1185">Reference proteome</keyword>
<feature type="compositionally biased region" description="Basic and acidic residues" evidence="1">
    <location>
        <begin position="30"/>
        <end position="44"/>
    </location>
</feature>
<evidence type="ECO:0000313" key="2">
    <source>
        <dbReference type="EMBL" id="KAK0612981.1"/>
    </source>
</evidence>
<accession>A0AA39TQ56</accession>
<feature type="compositionally biased region" description="Basic and acidic residues" evidence="1">
    <location>
        <begin position="358"/>
        <end position="388"/>
    </location>
</feature>
<protein>
    <submittedName>
        <fullName evidence="2">Uncharacterized protein</fullName>
    </submittedName>
</protein>
<name>A0AA39TQ56_9PEZI</name>
<reference evidence="2" key="1">
    <citation type="submission" date="2023-06" db="EMBL/GenBank/DDBJ databases">
        <title>Genome-scale phylogeny and comparative genomics of the fungal order Sordariales.</title>
        <authorList>
            <consortium name="Lawrence Berkeley National Laboratory"/>
            <person name="Hensen N."/>
            <person name="Bonometti L."/>
            <person name="Westerberg I."/>
            <person name="Brannstrom I.O."/>
            <person name="Guillou S."/>
            <person name="Cros-Aarteil S."/>
            <person name="Calhoun S."/>
            <person name="Haridas S."/>
            <person name="Kuo A."/>
            <person name="Mondo S."/>
            <person name="Pangilinan J."/>
            <person name="Riley R."/>
            <person name="LaButti K."/>
            <person name="Andreopoulos B."/>
            <person name="Lipzen A."/>
            <person name="Chen C."/>
            <person name="Yanf M."/>
            <person name="Daum C."/>
            <person name="Ng V."/>
            <person name="Clum A."/>
            <person name="Steindorff A."/>
            <person name="Ohm R."/>
            <person name="Martin F."/>
            <person name="Silar P."/>
            <person name="Natvig D."/>
            <person name="Lalanne C."/>
            <person name="Gautier V."/>
            <person name="Ament-velasquez S.L."/>
            <person name="Kruys A."/>
            <person name="Hutchinson M.I."/>
            <person name="Powell A.J."/>
            <person name="Barry K."/>
            <person name="Miller A.N."/>
            <person name="Grigoriev I.V."/>
            <person name="Debuchy R."/>
            <person name="Gladieux P."/>
            <person name="Thoren M.H."/>
            <person name="Johannesson H."/>
        </authorList>
    </citation>
    <scope>NUCLEOTIDE SEQUENCE</scope>
    <source>
        <strain evidence="2">SMH3391-2</strain>
    </source>
</reference>
<comment type="caution">
    <text evidence="2">The sequence shown here is derived from an EMBL/GenBank/DDBJ whole genome shotgun (WGS) entry which is preliminary data.</text>
</comment>
<evidence type="ECO:0000313" key="3">
    <source>
        <dbReference type="Proteomes" id="UP001174934"/>
    </source>
</evidence>
<evidence type="ECO:0000256" key="1">
    <source>
        <dbReference type="SAM" id="MobiDB-lite"/>
    </source>
</evidence>